<dbReference type="AlphaFoldDB" id="D3F9D1"/>
<dbReference type="KEGG" id="cwo:Cwoe_0663"/>
<dbReference type="Gene3D" id="3.40.350.10">
    <property type="entry name" value="Creatinase/prolidase N-terminal domain"/>
    <property type="match status" value="1"/>
</dbReference>
<dbReference type="OrthoDB" id="9806388at2"/>
<evidence type="ECO:0000259" key="2">
    <source>
        <dbReference type="Pfam" id="PF01321"/>
    </source>
</evidence>
<evidence type="ECO:0000313" key="3">
    <source>
        <dbReference type="EMBL" id="ADB49098.1"/>
    </source>
</evidence>
<feature type="domain" description="Creatinase N-terminal" evidence="2">
    <location>
        <begin position="24"/>
        <end position="163"/>
    </location>
</feature>
<dbReference type="eggNOG" id="COG0006">
    <property type="taxonomic scope" value="Bacteria"/>
</dbReference>
<dbReference type="InterPro" id="IPR000994">
    <property type="entry name" value="Pept_M24"/>
</dbReference>
<gene>
    <name evidence="3" type="ordered locus">Cwoe_0663</name>
</gene>
<dbReference type="HOGENOM" id="CLU_017266_4_2_11"/>
<dbReference type="PANTHER" id="PTHR46112">
    <property type="entry name" value="AMINOPEPTIDASE"/>
    <property type="match status" value="1"/>
</dbReference>
<dbReference type="InterPro" id="IPR000587">
    <property type="entry name" value="Creatinase_N"/>
</dbReference>
<evidence type="ECO:0000259" key="1">
    <source>
        <dbReference type="Pfam" id="PF00557"/>
    </source>
</evidence>
<dbReference type="InterPro" id="IPR050659">
    <property type="entry name" value="Peptidase_M24B"/>
</dbReference>
<dbReference type="Proteomes" id="UP000008229">
    <property type="component" value="Chromosome"/>
</dbReference>
<protein>
    <submittedName>
        <fullName evidence="3">Peptidase M24</fullName>
    </submittedName>
</protein>
<dbReference type="SUPFAM" id="SSF53092">
    <property type="entry name" value="Creatinase/prolidase N-terminal domain"/>
    <property type="match status" value="1"/>
</dbReference>
<organism evidence="3 4">
    <name type="scientific">Conexibacter woesei (strain DSM 14684 / CCUG 47730 / CIP 108061 / JCM 11494 / NBRC 100937 / ID131577)</name>
    <dbReference type="NCBI Taxonomy" id="469383"/>
    <lineage>
        <taxon>Bacteria</taxon>
        <taxon>Bacillati</taxon>
        <taxon>Actinomycetota</taxon>
        <taxon>Thermoleophilia</taxon>
        <taxon>Solirubrobacterales</taxon>
        <taxon>Conexibacteraceae</taxon>
        <taxon>Conexibacter</taxon>
    </lineage>
</organism>
<keyword evidence="4" id="KW-1185">Reference proteome</keyword>
<dbReference type="InterPro" id="IPR036005">
    <property type="entry name" value="Creatinase/aminopeptidase-like"/>
</dbReference>
<evidence type="ECO:0000313" key="4">
    <source>
        <dbReference type="Proteomes" id="UP000008229"/>
    </source>
</evidence>
<dbReference type="PANTHER" id="PTHR46112:SF3">
    <property type="entry name" value="AMINOPEPTIDASE YPDF"/>
    <property type="match status" value="1"/>
</dbReference>
<dbReference type="SUPFAM" id="SSF55920">
    <property type="entry name" value="Creatinase/aminopeptidase"/>
    <property type="match status" value="1"/>
</dbReference>
<dbReference type="Pfam" id="PF00557">
    <property type="entry name" value="Peptidase_M24"/>
    <property type="match status" value="1"/>
</dbReference>
<dbReference type="Gene3D" id="3.90.230.10">
    <property type="entry name" value="Creatinase/methionine aminopeptidase superfamily"/>
    <property type="match status" value="1"/>
</dbReference>
<sequence>MSAATTTPDFASRASRLAGLLGELEGFVASDPANVRWLSGAAGEPHVLYGHTPLWAVVGPGGACRLVAAAADMAWLADLVDTDEVIPYGRFVFAGDVPPRLARLATPTPLEQALAEALEAVGAGARVGVDDGMPLTVQADLAPKLAPRELVPAAPLPIRARSVKDEYELERMRRANRIAEGAIVRSLSRAGVGASEHDILRWLRTEMVEQGARPMLGSVAFNERGALVDTVPTDRTAERGDVVRFDVGCTVEGYHSDLSRIGTIGEPDAWVRETYAALLAGEQAAIAKAAPGVRPSELYDIAVAVTRDAGLPEYDRSHCGHGIGLQIYEPPLVAPGHDEPLRAGQTLCLETPYYVLGRAGLQVEDAVVVTADGCERLGTASQDLIIV</sequence>
<dbReference type="InterPro" id="IPR029149">
    <property type="entry name" value="Creatin/AminoP/Spt16_N"/>
</dbReference>
<name>D3F9D1_CONWI</name>
<dbReference type="EMBL" id="CP001854">
    <property type="protein sequence ID" value="ADB49098.1"/>
    <property type="molecule type" value="Genomic_DNA"/>
</dbReference>
<dbReference type="STRING" id="469383.Cwoe_0663"/>
<reference evidence="4" key="2">
    <citation type="submission" date="2010-01" db="EMBL/GenBank/DDBJ databases">
        <title>The complete genome of Conexibacter woesei DSM 14684.</title>
        <authorList>
            <consortium name="US DOE Joint Genome Institute (JGI-PGF)"/>
            <person name="Lucas S."/>
            <person name="Copeland A."/>
            <person name="Lapidus A."/>
            <person name="Glavina del Rio T."/>
            <person name="Dalin E."/>
            <person name="Tice H."/>
            <person name="Bruce D."/>
            <person name="Goodwin L."/>
            <person name="Pitluck S."/>
            <person name="Kyrpides N."/>
            <person name="Mavromatis K."/>
            <person name="Ivanova N."/>
            <person name="Mikhailova N."/>
            <person name="Chertkov O."/>
            <person name="Brettin T."/>
            <person name="Detter J.C."/>
            <person name="Han C."/>
            <person name="Larimer F."/>
            <person name="Land M."/>
            <person name="Hauser L."/>
            <person name="Markowitz V."/>
            <person name="Cheng J.-F."/>
            <person name="Hugenholtz P."/>
            <person name="Woyke T."/>
            <person name="Wu D."/>
            <person name="Pukall R."/>
            <person name="Steenblock K."/>
            <person name="Schneider S."/>
            <person name="Klenk H.-P."/>
            <person name="Eisen J.A."/>
        </authorList>
    </citation>
    <scope>NUCLEOTIDE SEQUENCE [LARGE SCALE GENOMIC DNA]</scope>
    <source>
        <strain evidence="4">DSM 14684 / CIP 108061 / JCM 11494 / NBRC 100937 / ID131577</strain>
    </source>
</reference>
<proteinExistence type="predicted"/>
<dbReference type="Pfam" id="PF01321">
    <property type="entry name" value="Creatinase_N"/>
    <property type="match status" value="1"/>
</dbReference>
<accession>D3F9D1</accession>
<feature type="domain" description="Peptidase M24" evidence="1">
    <location>
        <begin position="170"/>
        <end position="371"/>
    </location>
</feature>
<dbReference type="RefSeq" id="WP_012932151.1">
    <property type="nucleotide sequence ID" value="NC_013739.1"/>
</dbReference>
<reference evidence="3 4" key="1">
    <citation type="journal article" date="2010" name="Stand. Genomic Sci.">
        <title>Complete genome sequence of Conexibacter woesei type strain (ID131577).</title>
        <authorList>
            <person name="Pukall R."/>
            <person name="Lapidus A."/>
            <person name="Glavina Del Rio T."/>
            <person name="Copeland A."/>
            <person name="Tice H."/>
            <person name="Cheng J.-F."/>
            <person name="Lucas S."/>
            <person name="Chen F."/>
            <person name="Nolan M."/>
            <person name="Bruce D."/>
            <person name="Goodwin L."/>
            <person name="Pitluck S."/>
            <person name="Mavromatis K."/>
            <person name="Ivanova N."/>
            <person name="Ovchinnikova G."/>
            <person name="Pati A."/>
            <person name="Chen A."/>
            <person name="Palaniappan K."/>
            <person name="Land M."/>
            <person name="Hauser L."/>
            <person name="Chang Y.-J."/>
            <person name="Jeffries C.D."/>
            <person name="Chain P."/>
            <person name="Meincke L."/>
            <person name="Sims D."/>
            <person name="Brettin T."/>
            <person name="Detter J.C."/>
            <person name="Rohde M."/>
            <person name="Goeker M."/>
            <person name="Bristow J."/>
            <person name="Eisen J.A."/>
            <person name="Markowitz V."/>
            <person name="Kyrpides N.C."/>
            <person name="Klenk H.-P."/>
            <person name="Hugenholtz P."/>
        </authorList>
    </citation>
    <scope>NUCLEOTIDE SEQUENCE [LARGE SCALE GENOMIC DNA]</scope>
    <source>
        <strain evidence="4">DSM 14684 / CIP 108061 / JCM 11494 / NBRC 100937 / ID131577</strain>
    </source>
</reference>